<feature type="compositionally biased region" description="Polar residues" evidence="2">
    <location>
        <begin position="1204"/>
        <end position="1224"/>
    </location>
</feature>
<evidence type="ECO:0000313" key="5">
    <source>
        <dbReference type="EMBL" id="CAF3818445.1"/>
    </source>
</evidence>
<feature type="region of interest" description="Disordered" evidence="2">
    <location>
        <begin position="343"/>
        <end position="377"/>
    </location>
</feature>
<dbReference type="PROSITE" id="PS50106">
    <property type="entry name" value="PDZ"/>
    <property type="match status" value="5"/>
</dbReference>
<organism evidence="4 6">
    <name type="scientific">Didymodactylos carnosus</name>
    <dbReference type="NCBI Taxonomy" id="1234261"/>
    <lineage>
        <taxon>Eukaryota</taxon>
        <taxon>Metazoa</taxon>
        <taxon>Spiralia</taxon>
        <taxon>Gnathifera</taxon>
        <taxon>Rotifera</taxon>
        <taxon>Eurotatoria</taxon>
        <taxon>Bdelloidea</taxon>
        <taxon>Philodinida</taxon>
        <taxon>Philodinidae</taxon>
        <taxon>Didymodactylos</taxon>
    </lineage>
</organism>
<reference evidence="4" key="1">
    <citation type="submission" date="2021-02" db="EMBL/GenBank/DDBJ databases">
        <authorList>
            <person name="Nowell W R."/>
        </authorList>
    </citation>
    <scope>NUCLEOTIDE SEQUENCE</scope>
</reference>
<dbReference type="SUPFAM" id="SSF50156">
    <property type="entry name" value="PDZ domain-like"/>
    <property type="match status" value="6"/>
</dbReference>
<evidence type="ECO:0000313" key="6">
    <source>
        <dbReference type="Proteomes" id="UP000663829"/>
    </source>
</evidence>
<keyword evidence="1" id="KW-0175">Coiled coil</keyword>
<feature type="compositionally biased region" description="Polar residues" evidence="2">
    <location>
        <begin position="1177"/>
        <end position="1196"/>
    </location>
</feature>
<sequence length="1605" mass="179526">INHSDNVLQDNNKQATIKQIVHDPAVSPGIALSAPANLNKQNFETLMTFDKSKHTKSTFFNYYPNKISSPLPETENETLTPIKHFTSDNKSFDISQSEKCDTIIPNHDLTLSTVFPFLHDEKSINYSSFEYITDKHPNLPEFIHFQSDHLVLIPTTTSLSFYDRLRGSSAFSYSRFNRQTSTLLAMPLVTTTEATTADQYYHNRQQRMIEDEDDDYDEYLIRSTMIKKKFEPVTCFQEDMGKGYSVIRICSCTKHQKYKNQEQNGINVIMSDYNRRESGGGNLNNINYHGFRTVNATTITRAEFESDDHLMNKNVKIDHNDETTIIPTTSQKQIESSVVVINTTTPTTPPPSNKWNQITKERQSPRMNATSPALSTSSQSSGRVITFLNHEVIQYPSSFEREIRIKHNFEQLRLIVNAYIDEGVNGCIIKSVMPSEYGLTVGDYILSINNENMKKISNAQAKSIIRRASLMGSDISVIYIPNDEANVFREYTLEREHELAQQHSTSPLGIYDLDIEQTKHVLPSDNESSGFESSSLNRHSSVITAHQQRHCIVDSETLSATLWGCAREVLLYRHTNSKSLGISIVGGKLDVSGPNSNSIESCISGIFIKHVLPDSPAGANGTLKTADRILEVNGYDLREASHDKAVEIIRAAKSPVCFIVQSLLDPSNPSSDNYITTPNTETLSSLSPNIPLISSTFDQRNAISLENKNRSKTIIHHIGAIINNAQSDNNNNNSNSDIYDKEQIERGLLKQYGHLDGDIYLIDINRQTQSEPLGLSLIGHKDPQKLAVFVCDIESNSLLDKDNRIKIGDQLLEVNGEILYGKAHSIVTPIIKSIKADILNFVILRNSNALNDMAIAQLSSNHTSSSAIDSPIQIPVLTSSSPSNFISDNKTNNNLSLIHDESFSSSLPLPLQSKIKTDNISIDDFNNNNGKNTTKLLMNNHEHQQEQNEQQQHKKNNNNNNNIFIDADDERKKKMTFYDDKKNDVTSSIVSTNDEKYFSENYVDSFPSNIIIKNVQNDDEKNNILTLDQKSIIKTTYDNNINYNSEYMYLEKNMPSSIDNNYQEEIQKQEDEQQQQVQNLRLVNDKKDVSLPHDQLVGIQSNSSLLDTNNYNLLPTYIATEMASSFTTSKNNNTILSEITNDKYHVQLKQLSSSSSSSSSQSSPSTPSSIESQSSTKQKITQNIEFDTKNVINNQTTKDHQRQEIQSSKYDMSSTTNSTIQKQGNGLPRDALTVVLNKDSNGFGLTLISQNDNSIWVKSVIPHGPADRVSTINDIRAGDEITMINDKPITEMKIDDVENLLNDSTINRLQLTYVPYRESEPVPIAIHLDSTTNNNNIIEAVKINMADDPRTRPIVVGEETLIEIDRGRTGLGLSVVGGSDTQLGAIVIHDIYDGCAAHRDGRLFVGDQILAVNNSDMRSATHEEAIQVLRQATDIVRILVLRGTLITEMMNEQEKFDIIIIDLTKKSGKGLGFSIIGRRLGFGVFISHILEGGSAEKDGRLMSGDLILEVNGQDLRKAPYEHVAYTLKTLPHGKVTIKIGRLKPSSHGQSRQNSVSTERKSRSRSTSSSQTARRNSTNHHSTTSKPTGTSSSSSRAFPLFLSHNS</sequence>
<dbReference type="CDD" id="cd00136">
    <property type="entry name" value="PDZ_canonical"/>
    <property type="match status" value="1"/>
</dbReference>
<evidence type="ECO:0000256" key="1">
    <source>
        <dbReference type="SAM" id="Coils"/>
    </source>
</evidence>
<evidence type="ECO:0000313" key="4">
    <source>
        <dbReference type="EMBL" id="CAF1048748.1"/>
    </source>
</evidence>
<feature type="coiled-coil region" evidence="1">
    <location>
        <begin position="1059"/>
        <end position="1086"/>
    </location>
</feature>
<feature type="compositionally biased region" description="Low complexity" evidence="2">
    <location>
        <begin position="1564"/>
        <end position="1594"/>
    </location>
</feature>
<dbReference type="EMBL" id="CAJNOQ010004195">
    <property type="protein sequence ID" value="CAF1048748.1"/>
    <property type="molecule type" value="Genomic_DNA"/>
</dbReference>
<feature type="domain" description="PDZ" evidence="3">
    <location>
        <begin position="1460"/>
        <end position="1528"/>
    </location>
</feature>
<feature type="domain" description="PDZ" evidence="3">
    <location>
        <begin position="568"/>
        <end position="664"/>
    </location>
</feature>
<evidence type="ECO:0000259" key="3">
    <source>
        <dbReference type="PROSITE" id="PS50106"/>
    </source>
</evidence>
<dbReference type="PANTHER" id="PTHR19964">
    <property type="entry name" value="MULTIPLE PDZ DOMAIN PROTEIN"/>
    <property type="match status" value="1"/>
</dbReference>
<feature type="region of interest" description="Disordered" evidence="2">
    <location>
        <begin position="1150"/>
        <end position="1225"/>
    </location>
</feature>
<name>A0A814KA69_9BILA</name>
<dbReference type="PANTHER" id="PTHR19964:SF84">
    <property type="entry name" value="LIGAND OF NUMB PROTEIN X 2-LIKE ISOFORM X1"/>
    <property type="match status" value="1"/>
</dbReference>
<dbReference type="InterPro" id="IPR036034">
    <property type="entry name" value="PDZ_sf"/>
</dbReference>
<dbReference type="InterPro" id="IPR051342">
    <property type="entry name" value="PDZ_scaffold"/>
</dbReference>
<dbReference type="CDD" id="cd06674">
    <property type="entry name" value="PDZ11_MUPP1-PDZ9_PATJ-like"/>
    <property type="match status" value="1"/>
</dbReference>
<comment type="caution">
    <text evidence="4">The sequence shown here is derived from an EMBL/GenBank/DDBJ whole genome shotgun (WGS) entry which is preliminary data.</text>
</comment>
<gene>
    <name evidence="4" type="ORF">GPM918_LOCUS16169</name>
    <name evidence="5" type="ORF">SRO942_LOCUS16169</name>
</gene>
<dbReference type="CDD" id="cd06671">
    <property type="entry name" value="PDZ7_MUPP1-PD6_PATJ-like"/>
    <property type="match status" value="1"/>
</dbReference>
<feature type="region of interest" description="Disordered" evidence="2">
    <location>
        <begin position="1540"/>
        <end position="1605"/>
    </location>
</feature>
<dbReference type="SMART" id="SM00228">
    <property type="entry name" value="PDZ"/>
    <property type="match status" value="6"/>
</dbReference>
<feature type="non-terminal residue" evidence="4">
    <location>
        <position position="1605"/>
    </location>
</feature>
<dbReference type="Proteomes" id="UP000663829">
    <property type="component" value="Unassembled WGS sequence"/>
</dbReference>
<dbReference type="OrthoDB" id="6022711at2759"/>
<dbReference type="Pfam" id="PF00595">
    <property type="entry name" value="PDZ"/>
    <property type="match status" value="5"/>
</dbReference>
<feature type="domain" description="PDZ" evidence="3">
    <location>
        <begin position="1361"/>
        <end position="1444"/>
    </location>
</feature>
<keyword evidence="6" id="KW-1185">Reference proteome</keyword>
<proteinExistence type="predicted"/>
<feature type="domain" description="PDZ" evidence="3">
    <location>
        <begin position="1233"/>
        <end position="1304"/>
    </location>
</feature>
<feature type="region of interest" description="Disordered" evidence="2">
    <location>
        <begin position="942"/>
        <end position="968"/>
    </location>
</feature>
<dbReference type="EMBL" id="CAJOBC010004195">
    <property type="protein sequence ID" value="CAF3818445.1"/>
    <property type="molecule type" value="Genomic_DNA"/>
</dbReference>
<feature type="domain" description="PDZ" evidence="3">
    <location>
        <begin position="761"/>
        <end position="833"/>
    </location>
</feature>
<dbReference type="Gene3D" id="2.30.42.10">
    <property type="match status" value="6"/>
</dbReference>
<dbReference type="Proteomes" id="UP000681722">
    <property type="component" value="Unassembled WGS sequence"/>
</dbReference>
<evidence type="ECO:0000256" key="2">
    <source>
        <dbReference type="SAM" id="MobiDB-lite"/>
    </source>
</evidence>
<dbReference type="CDD" id="cd06673">
    <property type="entry name" value="PDZ10_MUPP1-PDZ8_PATJ-like"/>
    <property type="match status" value="1"/>
</dbReference>
<accession>A0A814KA69</accession>
<protein>
    <recommendedName>
        <fullName evidence="3">PDZ domain-containing protein</fullName>
    </recommendedName>
</protein>
<feature type="compositionally biased region" description="Low complexity" evidence="2">
    <location>
        <begin position="1152"/>
        <end position="1176"/>
    </location>
</feature>
<dbReference type="InterPro" id="IPR001478">
    <property type="entry name" value="PDZ"/>
</dbReference>